<dbReference type="AlphaFoldDB" id="A0A0F8W239"/>
<keyword evidence="1" id="KW-0812">Transmembrane</keyword>
<evidence type="ECO:0000313" key="2">
    <source>
        <dbReference type="EMBL" id="KKK42235.1"/>
    </source>
</evidence>
<reference evidence="2" key="1">
    <citation type="journal article" date="2015" name="Nature">
        <title>Complex archaea that bridge the gap between prokaryotes and eukaryotes.</title>
        <authorList>
            <person name="Spang A."/>
            <person name="Saw J.H."/>
            <person name="Jorgensen S.L."/>
            <person name="Zaremba-Niedzwiedzka K."/>
            <person name="Martijn J."/>
            <person name="Lind A.E."/>
            <person name="van Eijk R."/>
            <person name="Schleper C."/>
            <person name="Guy L."/>
            <person name="Ettema T.J."/>
        </authorList>
    </citation>
    <scope>NUCLEOTIDE SEQUENCE</scope>
</reference>
<dbReference type="EMBL" id="LAZR01070340">
    <property type="protein sequence ID" value="KKK42235.1"/>
    <property type="molecule type" value="Genomic_DNA"/>
</dbReference>
<feature type="transmembrane region" description="Helical" evidence="1">
    <location>
        <begin position="58"/>
        <end position="82"/>
    </location>
</feature>
<feature type="transmembrane region" description="Helical" evidence="1">
    <location>
        <begin position="89"/>
        <end position="108"/>
    </location>
</feature>
<sequence>MAKVWKYVFISVGLITLLRFSGLPIGNEQIFDMIGLIFEGTTGVISSFNSTDSSMFRFLFAVGTGILITLAVSTTAAAVSFVTRAQFENIILVPFITSVLVLFVSSGYNVITYTLSLGQGWISSIVVLLMLPFTVGFILALGEFFRGTD</sequence>
<proteinExistence type="predicted"/>
<keyword evidence="1" id="KW-0472">Membrane</keyword>
<protein>
    <submittedName>
        <fullName evidence="2">Uncharacterized protein</fullName>
    </submittedName>
</protein>
<keyword evidence="1" id="KW-1133">Transmembrane helix</keyword>
<feature type="transmembrane region" description="Helical" evidence="1">
    <location>
        <begin position="120"/>
        <end position="141"/>
    </location>
</feature>
<comment type="caution">
    <text evidence="2">The sequence shown here is derived from an EMBL/GenBank/DDBJ whole genome shotgun (WGS) entry which is preliminary data.</text>
</comment>
<name>A0A0F8W239_9ZZZZ</name>
<gene>
    <name evidence="2" type="ORF">LCGC14_2188530</name>
</gene>
<accession>A0A0F8W239</accession>
<evidence type="ECO:0000256" key="1">
    <source>
        <dbReference type="SAM" id="Phobius"/>
    </source>
</evidence>
<organism evidence="2">
    <name type="scientific">marine sediment metagenome</name>
    <dbReference type="NCBI Taxonomy" id="412755"/>
    <lineage>
        <taxon>unclassified sequences</taxon>
        <taxon>metagenomes</taxon>
        <taxon>ecological metagenomes</taxon>
    </lineage>
</organism>